<dbReference type="PANTHER" id="PTHR14969">
    <property type="entry name" value="SPHINGOSINE-1-PHOSPHATE PHOSPHOHYDROLASE"/>
    <property type="match status" value="1"/>
</dbReference>
<evidence type="ECO:0000259" key="2">
    <source>
        <dbReference type="SMART" id="SM00014"/>
    </source>
</evidence>
<dbReference type="Gene3D" id="1.20.144.10">
    <property type="entry name" value="Phosphatidic acid phosphatase type 2/haloperoxidase"/>
    <property type="match status" value="2"/>
</dbReference>
<keyword evidence="1" id="KW-0472">Membrane</keyword>
<proteinExistence type="predicted"/>
<dbReference type="SMART" id="SM00014">
    <property type="entry name" value="acidPPc"/>
    <property type="match status" value="1"/>
</dbReference>
<protein>
    <submittedName>
        <fullName evidence="3">Phosphatase</fullName>
    </submittedName>
</protein>
<keyword evidence="1" id="KW-0812">Transmembrane</keyword>
<sequence length="193" mass="21460">MLDYILDLDWKLFHLINSVWTAPWADQFFPFVTDLHKTKPFKIIVIPLVLGLFMWRRGTKRGLIIFFFAVFSLLAADGIGNHGFKKTIQRPRPGETAGLAVIPRAPYGGYSFVSNHAANMFGFASFTAAMFPPAAVPMYGMAVLIGYSRVYNGVHFPTDVLGGAIVGIFCGLLMATICRMILKRMEFVKVEGS</sequence>
<dbReference type="Proteomes" id="UP000075320">
    <property type="component" value="Unassembled WGS sequence"/>
</dbReference>
<feature type="domain" description="Phosphatidic acid phosphatase type 2/haloperoxidase" evidence="2">
    <location>
        <begin position="66"/>
        <end position="175"/>
    </location>
</feature>
<dbReference type="InterPro" id="IPR036938">
    <property type="entry name" value="PAP2/HPO_sf"/>
</dbReference>
<dbReference type="SUPFAM" id="SSF48317">
    <property type="entry name" value="Acid phosphatase/Vanadium-dependent haloperoxidase"/>
    <property type="match status" value="1"/>
</dbReference>
<dbReference type="InterPro" id="IPR000326">
    <property type="entry name" value="PAP2/HPO"/>
</dbReference>
<reference evidence="3 4" key="1">
    <citation type="submission" date="2016-03" db="EMBL/GenBank/DDBJ databases">
        <authorList>
            <person name="Ploux O."/>
        </authorList>
    </citation>
    <scope>NUCLEOTIDE SEQUENCE [LARGE SCALE GENOMIC DNA]</scope>
    <source>
        <strain evidence="3 4">R0</strain>
    </source>
</reference>
<dbReference type="CDD" id="cd03395">
    <property type="entry name" value="PAP2_like_4"/>
    <property type="match status" value="1"/>
</dbReference>
<gene>
    <name evidence="3" type="ORF">AZI86_07425</name>
</gene>
<feature type="transmembrane region" description="Helical" evidence="1">
    <location>
        <begin position="62"/>
        <end position="80"/>
    </location>
</feature>
<dbReference type="Pfam" id="PF01569">
    <property type="entry name" value="PAP2"/>
    <property type="match status" value="1"/>
</dbReference>
<name>A0A150WSP9_BDEBC</name>
<evidence type="ECO:0000313" key="4">
    <source>
        <dbReference type="Proteomes" id="UP000075320"/>
    </source>
</evidence>
<comment type="caution">
    <text evidence="3">The sequence shown here is derived from an EMBL/GenBank/DDBJ whole genome shotgun (WGS) entry which is preliminary data.</text>
</comment>
<keyword evidence="4" id="KW-1185">Reference proteome</keyword>
<evidence type="ECO:0000256" key="1">
    <source>
        <dbReference type="SAM" id="Phobius"/>
    </source>
</evidence>
<dbReference type="PANTHER" id="PTHR14969:SF13">
    <property type="entry name" value="AT30094P"/>
    <property type="match status" value="1"/>
</dbReference>
<dbReference type="AlphaFoldDB" id="A0A150WSP9"/>
<accession>A0A150WSP9</accession>
<organism evidence="3 4">
    <name type="scientific">Bdellovibrio bacteriovorus</name>
    <dbReference type="NCBI Taxonomy" id="959"/>
    <lineage>
        <taxon>Bacteria</taxon>
        <taxon>Pseudomonadati</taxon>
        <taxon>Bdellovibrionota</taxon>
        <taxon>Bdellovibrionia</taxon>
        <taxon>Bdellovibrionales</taxon>
        <taxon>Pseudobdellovibrionaceae</taxon>
        <taxon>Bdellovibrio</taxon>
    </lineage>
</organism>
<feature type="transmembrane region" description="Helical" evidence="1">
    <location>
        <begin position="160"/>
        <end position="182"/>
    </location>
</feature>
<feature type="transmembrane region" description="Helical" evidence="1">
    <location>
        <begin position="121"/>
        <end position="148"/>
    </location>
</feature>
<dbReference type="OrthoDB" id="5292764at2"/>
<dbReference type="EMBL" id="LUKE01000001">
    <property type="protein sequence ID" value="KYG67503.1"/>
    <property type="molecule type" value="Genomic_DNA"/>
</dbReference>
<evidence type="ECO:0000313" key="3">
    <source>
        <dbReference type="EMBL" id="KYG67503.1"/>
    </source>
</evidence>
<keyword evidence="1" id="KW-1133">Transmembrane helix</keyword>